<name>Q0FXK6_9HYPH</name>
<dbReference type="Proteomes" id="UP000004310">
    <property type="component" value="Unassembled WGS sequence"/>
</dbReference>
<dbReference type="SMART" id="SM00895">
    <property type="entry name" value="FCD"/>
    <property type="match status" value="1"/>
</dbReference>
<dbReference type="SUPFAM" id="SSF46785">
    <property type="entry name" value="Winged helix' DNA-binding domain"/>
    <property type="match status" value="1"/>
</dbReference>
<reference evidence="5 6" key="1">
    <citation type="journal article" date="2010" name="J. Bacteriol.">
        <title>Genome sequence of Fulvimarina pelagi HTCC2506T, a Mn(II)-oxidizing alphaproteobacterium possessing an aerobic anoxygenic photosynthetic gene cluster and Xanthorhodopsin.</title>
        <authorList>
            <person name="Kang I."/>
            <person name="Oh H.M."/>
            <person name="Lim S.I."/>
            <person name="Ferriera S."/>
            <person name="Giovannoni S.J."/>
            <person name="Cho J.C."/>
        </authorList>
    </citation>
    <scope>NUCLEOTIDE SEQUENCE [LARGE SCALE GENOMIC DNA]</scope>
    <source>
        <strain evidence="5 6">HTCC2506</strain>
    </source>
</reference>
<evidence type="ECO:0000259" key="4">
    <source>
        <dbReference type="PROSITE" id="PS50949"/>
    </source>
</evidence>
<keyword evidence="1" id="KW-0805">Transcription regulation</keyword>
<dbReference type="STRING" id="217511.GCA_001463845_02474"/>
<dbReference type="eggNOG" id="COG1802">
    <property type="taxonomic scope" value="Bacteria"/>
</dbReference>
<dbReference type="AlphaFoldDB" id="Q0FXK6"/>
<protein>
    <submittedName>
        <fullName evidence="5">Transcriptional regulator (Activator) protein, AsnC/GntR family</fullName>
    </submittedName>
</protein>
<organism evidence="5 6">
    <name type="scientific">Fulvimarina pelagi HTCC2506</name>
    <dbReference type="NCBI Taxonomy" id="314231"/>
    <lineage>
        <taxon>Bacteria</taxon>
        <taxon>Pseudomonadati</taxon>
        <taxon>Pseudomonadota</taxon>
        <taxon>Alphaproteobacteria</taxon>
        <taxon>Hyphomicrobiales</taxon>
        <taxon>Aurantimonadaceae</taxon>
        <taxon>Fulvimarina</taxon>
    </lineage>
</organism>
<dbReference type="PROSITE" id="PS50949">
    <property type="entry name" value="HTH_GNTR"/>
    <property type="match status" value="1"/>
</dbReference>
<dbReference type="PANTHER" id="PTHR43537:SF49">
    <property type="entry name" value="TRANSCRIPTIONAL REGULATORY PROTEIN"/>
    <property type="match status" value="1"/>
</dbReference>
<dbReference type="GO" id="GO:0003700">
    <property type="term" value="F:DNA-binding transcription factor activity"/>
    <property type="evidence" value="ECO:0007669"/>
    <property type="project" value="InterPro"/>
</dbReference>
<keyword evidence="6" id="KW-1185">Reference proteome</keyword>
<feature type="domain" description="HTH gntR-type" evidence="4">
    <location>
        <begin position="1"/>
        <end position="48"/>
    </location>
</feature>
<dbReference type="InterPro" id="IPR036390">
    <property type="entry name" value="WH_DNA-bd_sf"/>
</dbReference>
<dbReference type="SMART" id="SM00345">
    <property type="entry name" value="HTH_GNTR"/>
    <property type="match status" value="1"/>
</dbReference>
<dbReference type="PRINTS" id="PR00035">
    <property type="entry name" value="HTHGNTR"/>
</dbReference>
<proteinExistence type="predicted"/>
<dbReference type="InterPro" id="IPR008920">
    <property type="entry name" value="TF_FadR/GntR_C"/>
</dbReference>
<dbReference type="Pfam" id="PF00392">
    <property type="entry name" value="GntR"/>
    <property type="match status" value="1"/>
</dbReference>
<gene>
    <name evidence="5" type="ORF">FP2506_13384</name>
</gene>
<dbReference type="InterPro" id="IPR036388">
    <property type="entry name" value="WH-like_DNA-bd_sf"/>
</dbReference>
<evidence type="ECO:0000313" key="6">
    <source>
        <dbReference type="Proteomes" id="UP000004310"/>
    </source>
</evidence>
<dbReference type="InterPro" id="IPR000524">
    <property type="entry name" value="Tscrpt_reg_HTH_GntR"/>
</dbReference>
<dbReference type="SUPFAM" id="SSF48008">
    <property type="entry name" value="GntR ligand-binding domain-like"/>
    <property type="match status" value="1"/>
</dbReference>
<keyword evidence="2" id="KW-0238">DNA-binding</keyword>
<dbReference type="InterPro" id="IPR011711">
    <property type="entry name" value="GntR_C"/>
</dbReference>
<dbReference type="PANTHER" id="PTHR43537">
    <property type="entry name" value="TRANSCRIPTIONAL REGULATOR, GNTR FAMILY"/>
    <property type="match status" value="1"/>
</dbReference>
<comment type="caution">
    <text evidence="5">The sequence shown here is derived from an EMBL/GenBank/DDBJ whole genome shotgun (WGS) entry which is preliminary data.</text>
</comment>
<sequence>MPGQRLDEQAIARRFDVSRTPVREALQQLVATGLVELQPYRGAFVKEISLSELVQMLEVMAELEGMAGRLAANRADDTSLARLKASLLACEEAARSGNPDTYYAENSVFHEAIYDGCGNDFLAAEAKRLHQRLKAYRRLQLRVPKRIGQSLEEHRRIVDAIVNGKSRVAETELKKHISVQGERFTEFVNTMSRSDAAE</sequence>
<dbReference type="Pfam" id="PF07729">
    <property type="entry name" value="FCD"/>
    <property type="match status" value="1"/>
</dbReference>
<evidence type="ECO:0000313" key="5">
    <source>
        <dbReference type="EMBL" id="EAU39730.1"/>
    </source>
</evidence>
<keyword evidence="3" id="KW-0804">Transcription</keyword>
<dbReference type="Gene3D" id="1.10.10.10">
    <property type="entry name" value="Winged helix-like DNA-binding domain superfamily/Winged helix DNA-binding domain"/>
    <property type="match status" value="1"/>
</dbReference>
<evidence type="ECO:0000256" key="3">
    <source>
        <dbReference type="ARBA" id="ARBA00023163"/>
    </source>
</evidence>
<evidence type="ECO:0000256" key="2">
    <source>
        <dbReference type="ARBA" id="ARBA00023125"/>
    </source>
</evidence>
<dbReference type="HOGENOM" id="CLU_017584_5_1_5"/>
<dbReference type="CDD" id="cd07377">
    <property type="entry name" value="WHTH_GntR"/>
    <property type="match status" value="1"/>
</dbReference>
<evidence type="ECO:0000256" key="1">
    <source>
        <dbReference type="ARBA" id="ARBA00023015"/>
    </source>
</evidence>
<dbReference type="EMBL" id="AATP01000013">
    <property type="protein sequence ID" value="EAU39730.1"/>
    <property type="molecule type" value="Genomic_DNA"/>
</dbReference>
<dbReference type="GO" id="GO:0003677">
    <property type="term" value="F:DNA binding"/>
    <property type="evidence" value="ECO:0007669"/>
    <property type="project" value="UniProtKB-KW"/>
</dbReference>
<dbReference type="Gene3D" id="1.20.120.530">
    <property type="entry name" value="GntR ligand-binding domain-like"/>
    <property type="match status" value="1"/>
</dbReference>
<accession>Q0FXK6</accession>